<dbReference type="EMBL" id="AABL01000676">
    <property type="protein sequence ID" value="EAA21914.1"/>
    <property type="molecule type" value="Genomic_DNA"/>
</dbReference>
<keyword evidence="2" id="KW-1185">Reference proteome</keyword>
<sequence>RISIFIIKIYQMLVRIVFIV</sequence>
<comment type="caution">
    <text evidence="1">The sequence shown here is derived from an EMBL/GenBank/DDBJ whole genome shotgun (WGS) entry which is preliminary data.</text>
</comment>
<gene>
    <name evidence="1" type="ORF">PY02468</name>
</gene>
<accession>Q7RLS2</accession>
<name>Q7RLS2_PLAYO</name>
<reference evidence="1 2" key="1">
    <citation type="journal article" date="2002" name="Nature">
        <title>Genome sequence and comparative analysis of the model rodent malaria parasite Plasmodium yoelii yoelii.</title>
        <authorList>
            <person name="Carlton J.M."/>
            <person name="Angiuoli S.V."/>
            <person name="Suh B.B."/>
            <person name="Kooij T.W."/>
            <person name="Pertea M."/>
            <person name="Silva J.C."/>
            <person name="Ermolaeva M.D."/>
            <person name="Allen J.E."/>
            <person name="Selengut J.D."/>
            <person name="Koo H.L."/>
            <person name="Peterson J.D."/>
            <person name="Pop M."/>
            <person name="Kosack D.S."/>
            <person name="Shumway M.F."/>
            <person name="Bidwell S.L."/>
            <person name="Shallom S.J."/>
            <person name="van Aken S.E."/>
            <person name="Riedmuller S.B."/>
            <person name="Feldblyum T.V."/>
            <person name="Cho J.K."/>
            <person name="Quackenbush J."/>
            <person name="Sedegah M."/>
            <person name="Shoaibi A."/>
            <person name="Cummings L.M."/>
            <person name="Florens L."/>
            <person name="Yates J.R."/>
            <person name="Raine J.D."/>
            <person name="Sinden R.E."/>
            <person name="Harris M.A."/>
            <person name="Cunningham D.A."/>
            <person name="Preiser P.R."/>
            <person name="Bergman L.W."/>
            <person name="Vaidya A.B."/>
            <person name="van Lin L.H."/>
            <person name="Janse C.J."/>
            <person name="Waters A.P."/>
            <person name="Smith H.O."/>
            <person name="White O.R."/>
            <person name="Salzberg S.L."/>
            <person name="Venter J.C."/>
            <person name="Fraser C.M."/>
            <person name="Hoffman S.L."/>
            <person name="Gardner M.J."/>
            <person name="Carucci D.J."/>
        </authorList>
    </citation>
    <scope>NUCLEOTIDE SEQUENCE [LARGE SCALE GENOMIC DNA]</scope>
    <source>
        <strain evidence="1 2">17XNL</strain>
    </source>
</reference>
<evidence type="ECO:0000313" key="1">
    <source>
        <dbReference type="EMBL" id="EAA21914.1"/>
    </source>
</evidence>
<dbReference type="AlphaFoldDB" id="Q7RLS2"/>
<organism evidence="1 2">
    <name type="scientific">Plasmodium yoelii yoelii</name>
    <dbReference type="NCBI Taxonomy" id="73239"/>
    <lineage>
        <taxon>Eukaryota</taxon>
        <taxon>Sar</taxon>
        <taxon>Alveolata</taxon>
        <taxon>Apicomplexa</taxon>
        <taxon>Aconoidasida</taxon>
        <taxon>Haemosporida</taxon>
        <taxon>Plasmodiidae</taxon>
        <taxon>Plasmodium</taxon>
        <taxon>Plasmodium (Vinckeia)</taxon>
    </lineage>
</organism>
<protein>
    <submittedName>
        <fullName evidence="1">Uncharacterized protein</fullName>
    </submittedName>
</protein>
<proteinExistence type="predicted"/>
<feature type="non-terminal residue" evidence="1">
    <location>
        <position position="1"/>
    </location>
</feature>
<dbReference type="PaxDb" id="73239-Q7RLS2"/>
<evidence type="ECO:0000313" key="2">
    <source>
        <dbReference type="Proteomes" id="UP000008553"/>
    </source>
</evidence>
<dbReference type="Proteomes" id="UP000008553">
    <property type="component" value="Unassembled WGS sequence"/>
</dbReference>
<dbReference type="InParanoid" id="Q7RLS2"/>